<sequence>MRGLTCECCGLGVEECAGASSRSGKKGKDERRTDEAAPMLIKVGVSWYVDG</sequence>
<organism evidence="1 2">
    <name type="scientific">Sorghum bicolor</name>
    <name type="common">Sorghum</name>
    <name type="synonym">Sorghum vulgare</name>
    <dbReference type="NCBI Taxonomy" id="4558"/>
    <lineage>
        <taxon>Eukaryota</taxon>
        <taxon>Viridiplantae</taxon>
        <taxon>Streptophyta</taxon>
        <taxon>Embryophyta</taxon>
        <taxon>Tracheophyta</taxon>
        <taxon>Spermatophyta</taxon>
        <taxon>Magnoliopsida</taxon>
        <taxon>Liliopsida</taxon>
        <taxon>Poales</taxon>
        <taxon>Poaceae</taxon>
        <taxon>PACMAD clade</taxon>
        <taxon>Panicoideae</taxon>
        <taxon>Andropogonodae</taxon>
        <taxon>Andropogoneae</taxon>
        <taxon>Sorghinae</taxon>
        <taxon>Sorghum</taxon>
    </lineage>
</organism>
<gene>
    <name evidence="1" type="ORF">BDA96_03G381300</name>
</gene>
<name>A0A921UPY2_SORBI</name>
<comment type="caution">
    <text evidence="1">The sequence shown here is derived from an EMBL/GenBank/DDBJ whole genome shotgun (WGS) entry which is preliminary data.</text>
</comment>
<reference evidence="1" key="2">
    <citation type="submission" date="2020-10" db="EMBL/GenBank/DDBJ databases">
        <authorList>
            <person name="Cooper E.A."/>
            <person name="Brenton Z.W."/>
            <person name="Flinn B.S."/>
            <person name="Jenkins J."/>
            <person name="Shu S."/>
            <person name="Flowers D."/>
            <person name="Luo F."/>
            <person name="Wang Y."/>
            <person name="Xia P."/>
            <person name="Barry K."/>
            <person name="Daum C."/>
            <person name="Lipzen A."/>
            <person name="Yoshinaga Y."/>
            <person name="Schmutz J."/>
            <person name="Saski C."/>
            <person name="Vermerris W."/>
            <person name="Kresovich S."/>
        </authorList>
    </citation>
    <scope>NUCLEOTIDE SEQUENCE</scope>
</reference>
<proteinExistence type="predicted"/>
<evidence type="ECO:0000313" key="1">
    <source>
        <dbReference type="EMBL" id="KAG0540118.1"/>
    </source>
</evidence>
<evidence type="ECO:0000313" key="2">
    <source>
        <dbReference type="Proteomes" id="UP000807115"/>
    </source>
</evidence>
<dbReference type="Proteomes" id="UP000807115">
    <property type="component" value="Chromosome 3"/>
</dbReference>
<dbReference type="EMBL" id="CM027682">
    <property type="protein sequence ID" value="KAG0540118.1"/>
    <property type="molecule type" value="Genomic_DNA"/>
</dbReference>
<dbReference type="AlphaFoldDB" id="A0A921UPY2"/>
<reference evidence="1" key="1">
    <citation type="journal article" date="2019" name="BMC Genomics">
        <title>A new reference genome for Sorghum bicolor reveals high levels of sequence similarity between sweet and grain genotypes: implications for the genetics of sugar metabolism.</title>
        <authorList>
            <person name="Cooper E.A."/>
            <person name="Brenton Z.W."/>
            <person name="Flinn B.S."/>
            <person name="Jenkins J."/>
            <person name="Shu S."/>
            <person name="Flowers D."/>
            <person name="Luo F."/>
            <person name="Wang Y."/>
            <person name="Xia P."/>
            <person name="Barry K."/>
            <person name="Daum C."/>
            <person name="Lipzen A."/>
            <person name="Yoshinaga Y."/>
            <person name="Schmutz J."/>
            <person name="Saski C."/>
            <person name="Vermerris W."/>
            <person name="Kresovich S."/>
        </authorList>
    </citation>
    <scope>NUCLEOTIDE SEQUENCE</scope>
</reference>
<protein>
    <submittedName>
        <fullName evidence="1">Uncharacterized protein</fullName>
    </submittedName>
</protein>
<accession>A0A921UPY2</accession>